<reference evidence="2 3" key="1">
    <citation type="journal article" date="2018" name="Aquat. Microb. Ecol.">
        <title>Gammaproteobacterial methanotrophs dominate.</title>
        <authorList>
            <person name="Rissanen A.J."/>
            <person name="Saarenheimo J."/>
            <person name="Tiirola M."/>
            <person name="Peura S."/>
            <person name="Aalto S.L."/>
            <person name="Karvinen A."/>
            <person name="Nykanen H."/>
        </authorList>
    </citation>
    <scope>NUCLEOTIDE SEQUENCE [LARGE SCALE GENOMIC DNA]</scope>
    <source>
        <strain evidence="2">AMbin10</strain>
    </source>
</reference>
<accession>A0A2W4QFS9</accession>
<dbReference type="EMBL" id="QJPH01000537">
    <property type="protein sequence ID" value="PZN71032.1"/>
    <property type="molecule type" value="Genomic_DNA"/>
</dbReference>
<keyword evidence="1" id="KW-1133">Transmembrane helix</keyword>
<evidence type="ECO:0000313" key="3">
    <source>
        <dbReference type="Proteomes" id="UP000249396"/>
    </source>
</evidence>
<dbReference type="Proteomes" id="UP000249396">
    <property type="component" value="Unassembled WGS sequence"/>
</dbReference>
<protein>
    <submittedName>
        <fullName evidence="2">Uncharacterized protein</fullName>
    </submittedName>
</protein>
<evidence type="ECO:0000313" key="2">
    <source>
        <dbReference type="EMBL" id="PZN71032.1"/>
    </source>
</evidence>
<keyword evidence="1" id="KW-0472">Membrane</keyword>
<comment type="caution">
    <text evidence="2">The sequence shown here is derived from an EMBL/GenBank/DDBJ whole genome shotgun (WGS) entry which is preliminary data.</text>
</comment>
<name>A0A2W4QFS9_9GAMM</name>
<evidence type="ECO:0000256" key="1">
    <source>
        <dbReference type="SAM" id="Phobius"/>
    </source>
</evidence>
<keyword evidence="1" id="KW-0812">Transmembrane</keyword>
<gene>
    <name evidence="2" type="ORF">DM484_27305</name>
</gene>
<dbReference type="AlphaFoldDB" id="A0A2W4QFS9"/>
<proteinExistence type="predicted"/>
<feature type="transmembrane region" description="Helical" evidence="1">
    <location>
        <begin position="425"/>
        <end position="445"/>
    </location>
</feature>
<organism evidence="2 3">
    <name type="scientific">Candidatus Methylumidiphilus alinenensis</name>
    <dbReference type="NCBI Taxonomy" id="2202197"/>
    <lineage>
        <taxon>Bacteria</taxon>
        <taxon>Pseudomonadati</taxon>
        <taxon>Pseudomonadota</taxon>
        <taxon>Gammaproteobacteria</taxon>
        <taxon>Methylococcales</taxon>
        <taxon>Candidatus Methylumidiphilus</taxon>
    </lineage>
</organism>
<sequence>MRVILLAIPILSFTNGCTLVKSTLGLPDKAIQAILSLNKEGVIIDPVELQSQLIRFSDHYLDVISSATGMLRIGDDERPNRALLLRRRILLTDDVLSIATGSNAYANLLDMIILVSLNRINVEDYWMPKRFGDSAKPLLVASQDAEKEIWRIAEGALKKEQIEELRIGIKTWRDKHPDGRSPRDMGAFGFAGEIAKMGKFNQQDKSSVFNLLMIDPFAGLDPATSELANTRLFAERGLFLARHMPTLVRWETELLALQTAEMPQIESFLSSASQLSSSADRFSQVSERIPDLIRSEREHLVQAIDSQRPGLVSLAAQTEKALDAGKQMSDATNATLKTFQDLLKQLQANPSDPNSEPFRIGDYTAAATQIKNSAEQLTKLLEAFDRTISPERIDPLSARLDLLGKQAQTSSKEVVDYAFNKLLELGVILILSSCAMVLATSALFWKLKRKFAK</sequence>